<evidence type="ECO:0000256" key="1">
    <source>
        <dbReference type="ARBA" id="ARBA00001782"/>
    </source>
</evidence>
<dbReference type="CDD" id="cd00429">
    <property type="entry name" value="RPE"/>
    <property type="match status" value="1"/>
</dbReference>
<evidence type="ECO:0000313" key="15">
    <source>
        <dbReference type="EMBL" id="KXB58354.1"/>
    </source>
</evidence>
<dbReference type="InterPro" id="IPR000056">
    <property type="entry name" value="Ribul_P_3_epim-like"/>
</dbReference>
<evidence type="ECO:0000256" key="4">
    <source>
        <dbReference type="ARBA" id="ARBA00001947"/>
    </source>
</evidence>
<feature type="binding site" evidence="10 14">
    <location>
        <position position="65"/>
    </location>
    <ligand>
        <name>substrate</name>
    </ligand>
</feature>
<evidence type="ECO:0000256" key="7">
    <source>
        <dbReference type="ARBA" id="ARBA00013188"/>
    </source>
</evidence>
<dbReference type="OrthoDB" id="1645589at2"/>
<protein>
    <recommendedName>
        <fullName evidence="7 10">Ribulose-phosphate 3-epimerase</fullName>
        <ecNumber evidence="7 10">5.1.3.1</ecNumber>
    </recommendedName>
</protein>
<dbReference type="PATRIC" id="fig|1379.3.peg.1416"/>
<comment type="cofactor">
    <cofactor evidence="10 13">
        <name>a divalent metal cation</name>
        <dbReference type="ChEBI" id="CHEBI:60240"/>
    </cofactor>
    <text evidence="10 13">Binds 1 divalent metal cation per subunit.</text>
</comment>
<feature type="binding site" evidence="10">
    <location>
        <begin position="174"/>
        <end position="176"/>
    </location>
    <ligand>
        <name>substrate</name>
    </ligand>
</feature>
<proteinExistence type="inferred from homology"/>
<dbReference type="Pfam" id="PF00834">
    <property type="entry name" value="Ribul_P_3_epim"/>
    <property type="match status" value="1"/>
</dbReference>
<dbReference type="GO" id="GO:0046872">
    <property type="term" value="F:metal ion binding"/>
    <property type="evidence" value="ECO:0007669"/>
    <property type="project" value="UniProtKB-UniRule"/>
</dbReference>
<dbReference type="Gene3D" id="3.20.20.70">
    <property type="entry name" value="Aldolase class I"/>
    <property type="match status" value="1"/>
</dbReference>
<name>A0A133ZSC2_9BACL</name>
<keyword evidence="13" id="KW-0862">Zinc</keyword>
<evidence type="ECO:0000256" key="5">
    <source>
        <dbReference type="ARBA" id="ARBA00001954"/>
    </source>
</evidence>
<comment type="cofactor">
    <cofactor evidence="2">
        <name>Mn(2+)</name>
        <dbReference type="ChEBI" id="CHEBI:29035"/>
    </cofactor>
</comment>
<feature type="binding site" evidence="10 14">
    <location>
        <begin position="196"/>
        <end position="197"/>
    </location>
    <ligand>
        <name>substrate</name>
    </ligand>
</feature>
<dbReference type="GO" id="GO:0006098">
    <property type="term" value="P:pentose-phosphate shunt"/>
    <property type="evidence" value="ECO:0007669"/>
    <property type="project" value="UniProtKB-UniRule"/>
</dbReference>
<feature type="binding site" evidence="10 13">
    <location>
        <position position="65"/>
    </location>
    <ligand>
        <name>a divalent metal cation</name>
        <dbReference type="ChEBI" id="CHEBI:60240"/>
    </ligand>
</feature>
<dbReference type="PIRSF" id="PIRSF001461">
    <property type="entry name" value="RPE"/>
    <property type="match status" value="1"/>
</dbReference>
<dbReference type="InterPro" id="IPR013785">
    <property type="entry name" value="Aldolase_TIM"/>
</dbReference>
<accession>A0A133ZSC2</accession>
<feature type="binding site" evidence="10 14">
    <location>
        <position position="7"/>
    </location>
    <ligand>
        <name>substrate</name>
    </ligand>
</feature>
<evidence type="ECO:0000256" key="9">
    <source>
        <dbReference type="ARBA" id="ARBA00023235"/>
    </source>
</evidence>
<comment type="function">
    <text evidence="10">Catalyzes the reversible epimerization of D-ribulose 5-phosphate to D-xylulose 5-phosphate.</text>
</comment>
<evidence type="ECO:0000256" key="8">
    <source>
        <dbReference type="ARBA" id="ARBA00022723"/>
    </source>
</evidence>
<keyword evidence="9 10" id="KW-0413">Isomerase</keyword>
<comment type="catalytic activity">
    <reaction evidence="1 10 11">
        <text>D-ribulose 5-phosphate = D-xylulose 5-phosphate</text>
        <dbReference type="Rhea" id="RHEA:13677"/>
        <dbReference type="ChEBI" id="CHEBI:57737"/>
        <dbReference type="ChEBI" id="CHEBI:58121"/>
        <dbReference type="EC" id="5.1.3.1"/>
    </reaction>
</comment>
<comment type="similarity">
    <text evidence="6 10 11">Belongs to the ribulose-phosphate 3-epimerase family.</text>
</comment>
<dbReference type="AlphaFoldDB" id="A0A133ZSC2"/>
<evidence type="ECO:0000256" key="3">
    <source>
        <dbReference type="ARBA" id="ARBA00001941"/>
    </source>
</evidence>
<evidence type="ECO:0000256" key="13">
    <source>
        <dbReference type="PIRSR" id="PIRSR001461-2"/>
    </source>
</evidence>
<evidence type="ECO:0000313" key="16">
    <source>
        <dbReference type="Proteomes" id="UP000070355"/>
    </source>
</evidence>
<dbReference type="RefSeq" id="WP_060914522.1">
    <property type="nucleotide sequence ID" value="NZ_KQ959982.1"/>
</dbReference>
<evidence type="ECO:0000256" key="6">
    <source>
        <dbReference type="ARBA" id="ARBA00009541"/>
    </source>
</evidence>
<dbReference type="NCBIfam" id="TIGR01163">
    <property type="entry name" value="rpe"/>
    <property type="match status" value="1"/>
</dbReference>
<keyword evidence="13" id="KW-0170">Cobalt</keyword>
<comment type="cofactor">
    <cofactor evidence="3">
        <name>Co(2+)</name>
        <dbReference type="ChEBI" id="CHEBI:48828"/>
    </cofactor>
</comment>
<comment type="pathway">
    <text evidence="10">Carbohydrate degradation.</text>
</comment>
<feature type="active site" description="Proton acceptor" evidence="10 12">
    <location>
        <position position="34"/>
    </location>
</feature>
<dbReference type="HAMAP" id="MF_02227">
    <property type="entry name" value="RPE"/>
    <property type="match status" value="1"/>
</dbReference>
<dbReference type="GO" id="GO:0019323">
    <property type="term" value="P:pentose catabolic process"/>
    <property type="evidence" value="ECO:0007669"/>
    <property type="project" value="UniProtKB-UniRule"/>
</dbReference>
<dbReference type="STRING" id="1379.HMPREF3186_01432"/>
<feature type="binding site" evidence="14">
    <location>
        <position position="176"/>
    </location>
    <ligand>
        <name>substrate</name>
    </ligand>
</feature>
<dbReference type="SUPFAM" id="SSF51366">
    <property type="entry name" value="Ribulose-phoshate binding barrel"/>
    <property type="match status" value="1"/>
</dbReference>
<evidence type="ECO:0000256" key="2">
    <source>
        <dbReference type="ARBA" id="ARBA00001936"/>
    </source>
</evidence>
<dbReference type="FunFam" id="3.20.20.70:FF:000004">
    <property type="entry name" value="Ribulose-phosphate 3-epimerase"/>
    <property type="match status" value="1"/>
</dbReference>
<feature type="active site" description="Proton donor" evidence="10 12">
    <location>
        <position position="174"/>
    </location>
</feature>
<organism evidence="15 16">
    <name type="scientific">Gemella haemolysans</name>
    <dbReference type="NCBI Taxonomy" id="1379"/>
    <lineage>
        <taxon>Bacteria</taxon>
        <taxon>Bacillati</taxon>
        <taxon>Bacillota</taxon>
        <taxon>Bacilli</taxon>
        <taxon>Bacillales</taxon>
        <taxon>Gemellaceae</taxon>
        <taxon>Gemella</taxon>
    </lineage>
</organism>
<feature type="binding site" evidence="10 14">
    <location>
        <begin position="141"/>
        <end position="144"/>
    </location>
    <ligand>
        <name>substrate</name>
    </ligand>
</feature>
<reference evidence="16" key="1">
    <citation type="submission" date="2016-01" db="EMBL/GenBank/DDBJ databases">
        <authorList>
            <person name="Mitreva M."/>
            <person name="Pepin K.H."/>
            <person name="Mihindukulasuriya K.A."/>
            <person name="Fulton R."/>
            <person name="Fronick C."/>
            <person name="O'Laughlin M."/>
            <person name="Miner T."/>
            <person name="Herter B."/>
            <person name="Rosa B.A."/>
            <person name="Cordes M."/>
            <person name="Tomlinson C."/>
            <person name="Wollam A."/>
            <person name="Palsikar V.B."/>
            <person name="Mardis E.R."/>
            <person name="Wilson R.K."/>
        </authorList>
    </citation>
    <scope>NUCLEOTIDE SEQUENCE [LARGE SCALE GENOMIC DNA]</scope>
    <source>
        <strain evidence="16">DNF01167</strain>
    </source>
</reference>
<dbReference type="Proteomes" id="UP000070355">
    <property type="component" value="Unassembled WGS sequence"/>
</dbReference>
<evidence type="ECO:0000256" key="10">
    <source>
        <dbReference type="HAMAP-Rule" id="MF_02227"/>
    </source>
</evidence>
<feature type="binding site" evidence="10 13">
    <location>
        <position position="174"/>
    </location>
    <ligand>
        <name>a divalent metal cation</name>
        <dbReference type="ChEBI" id="CHEBI:60240"/>
    </ligand>
</feature>
<dbReference type="InterPro" id="IPR026019">
    <property type="entry name" value="Ribul_P_3_epim"/>
</dbReference>
<feature type="binding site" evidence="10 13">
    <location>
        <position position="32"/>
    </location>
    <ligand>
        <name>a divalent metal cation</name>
        <dbReference type="ChEBI" id="CHEBI:60240"/>
    </ligand>
</feature>
<dbReference type="GO" id="GO:0004750">
    <property type="term" value="F:D-ribulose-phosphate 3-epimerase activity"/>
    <property type="evidence" value="ECO:0007669"/>
    <property type="project" value="UniProtKB-UniRule"/>
</dbReference>
<dbReference type="NCBIfam" id="NF004076">
    <property type="entry name" value="PRK05581.1-4"/>
    <property type="match status" value="1"/>
</dbReference>
<dbReference type="InterPro" id="IPR011060">
    <property type="entry name" value="RibuloseP-bd_barrel"/>
</dbReference>
<feature type="binding site" evidence="10 13">
    <location>
        <position position="34"/>
    </location>
    <ligand>
        <name>a divalent metal cation</name>
        <dbReference type="ChEBI" id="CHEBI:60240"/>
    </ligand>
</feature>
<keyword evidence="8 10" id="KW-0479">Metal-binding</keyword>
<evidence type="ECO:0000256" key="12">
    <source>
        <dbReference type="PIRSR" id="PIRSR001461-1"/>
    </source>
</evidence>
<comment type="cofactor">
    <cofactor evidence="4">
        <name>Zn(2+)</name>
        <dbReference type="ChEBI" id="CHEBI:29105"/>
    </cofactor>
</comment>
<comment type="caution">
    <text evidence="15">The sequence shown here is derived from an EMBL/GenBank/DDBJ whole genome shotgun (WGS) entry which is preliminary data.</text>
</comment>
<dbReference type="EMBL" id="LSDC01000099">
    <property type="protein sequence ID" value="KXB58354.1"/>
    <property type="molecule type" value="Genomic_DNA"/>
</dbReference>
<evidence type="ECO:0000256" key="14">
    <source>
        <dbReference type="PIRSR" id="PIRSR001461-3"/>
    </source>
</evidence>
<dbReference type="GO" id="GO:0005737">
    <property type="term" value="C:cytoplasm"/>
    <property type="evidence" value="ECO:0007669"/>
    <property type="project" value="UniProtKB-ARBA"/>
</dbReference>
<dbReference type="EC" id="5.1.3.1" evidence="7 10"/>
<dbReference type="PANTHER" id="PTHR11749">
    <property type="entry name" value="RIBULOSE-5-PHOSPHATE-3-EPIMERASE"/>
    <property type="match status" value="1"/>
</dbReference>
<keyword evidence="10 11" id="KW-0119">Carbohydrate metabolism</keyword>
<gene>
    <name evidence="10" type="primary">rpe</name>
    <name evidence="15" type="ORF">HMPREF3186_01432</name>
</gene>
<sequence length="214" mass="23997">MKKILPSILSADFANLERDIKELESIGVDMFHIDVMDGNFVPNISFGFPIIESIRPKTAKVFDCHLMIANPENYVEQFCKVGCDMVSFHIEATNHADRVIQVIKNNGKKAGIVLNPQTPIESIKYLLPKLDYVLIMTVNPGFGGQKFIPEMLEKIEELAKLREEKNYNFLIEVDGGINIETSKSCRDKGADLLVCGSFLFGANDKEKTLGELLK</sequence>
<comment type="cofactor">
    <cofactor evidence="5">
        <name>Fe(2+)</name>
        <dbReference type="ChEBI" id="CHEBI:29033"/>
    </cofactor>
</comment>
<keyword evidence="13" id="KW-0464">Manganese</keyword>
<dbReference type="PROSITE" id="PS01085">
    <property type="entry name" value="RIBUL_P_3_EPIMER_1"/>
    <property type="match status" value="1"/>
</dbReference>
<dbReference type="PROSITE" id="PS01086">
    <property type="entry name" value="RIBUL_P_3_EPIMER_2"/>
    <property type="match status" value="1"/>
</dbReference>
<evidence type="ECO:0000256" key="11">
    <source>
        <dbReference type="PIRNR" id="PIRNR001461"/>
    </source>
</evidence>